<evidence type="ECO:0000256" key="6">
    <source>
        <dbReference type="PROSITE-ProRule" id="PRU10141"/>
    </source>
</evidence>
<keyword evidence="10" id="KW-1185">Reference proteome</keyword>
<evidence type="ECO:0000259" key="8">
    <source>
        <dbReference type="PROSITE" id="PS50011"/>
    </source>
</evidence>
<organism evidence="9 10">
    <name type="scientific">Prorocentrum cordatum</name>
    <dbReference type="NCBI Taxonomy" id="2364126"/>
    <lineage>
        <taxon>Eukaryota</taxon>
        <taxon>Sar</taxon>
        <taxon>Alveolata</taxon>
        <taxon>Dinophyceae</taxon>
        <taxon>Prorocentrales</taxon>
        <taxon>Prorocentraceae</taxon>
        <taxon>Prorocentrum</taxon>
    </lineage>
</organism>
<dbReference type="InterPro" id="IPR011009">
    <property type="entry name" value="Kinase-like_dom_sf"/>
</dbReference>
<gene>
    <name evidence="9" type="ORF">PCOR1329_LOCUS71505</name>
</gene>
<feature type="domain" description="Protein kinase" evidence="8">
    <location>
        <begin position="119"/>
        <end position="213"/>
    </location>
</feature>
<keyword evidence="1" id="KW-0723">Serine/threonine-protein kinase</keyword>
<keyword evidence="2" id="KW-0808">Transferase</keyword>
<dbReference type="Gene3D" id="1.10.510.10">
    <property type="entry name" value="Transferase(Phosphotransferase) domain 1"/>
    <property type="match status" value="1"/>
</dbReference>
<proteinExistence type="predicted"/>
<dbReference type="PROSITE" id="PS50011">
    <property type="entry name" value="PROTEIN_KINASE_DOM"/>
    <property type="match status" value="1"/>
</dbReference>
<dbReference type="Proteomes" id="UP001189429">
    <property type="component" value="Unassembled WGS sequence"/>
</dbReference>
<evidence type="ECO:0000256" key="3">
    <source>
        <dbReference type="ARBA" id="ARBA00022741"/>
    </source>
</evidence>
<dbReference type="InterPro" id="IPR017441">
    <property type="entry name" value="Protein_kinase_ATP_BS"/>
</dbReference>
<keyword evidence="4" id="KW-0418">Kinase</keyword>
<dbReference type="PANTHER" id="PTHR24350">
    <property type="entry name" value="SERINE/THREONINE-PROTEIN KINASE IAL-RELATED"/>
    <property type="match status" value="1"/>
</dbReference>
<feature type="compositionally biased region" description="Low complexity" evidence="7">
    <location>
        <begin position="1"/>
        <end position="11"/>
    </location>
</feature>
<evidence type="ECO:0000256" key="2">
    <source>
        <dbReference type="ARBA" id="ARBA00022679"/>
    </source>
</evidence>
<evidence type="ECO:0000256" key="5">
    <source>
        <dbReference type="ARBA" id="ARBA00022840"/>
    </source>
</evidence>
<keyword evidence="3 6" id="KW-0547">Nucleotide-binding</keyword>
<dbReference type="InterPro" id="IPR000719">
    <property type="entry name" value="Prot_kinase_dom"/>
</dbReference>
<evidence type="ECO:0000313" key="10">
    <source>
        <dbReference type="Proteomes" id="UP001189429"/>
    </source>
</evidence>
<dbReference type="InterPro" id="IPR030616">
    <property type="entry name" value="Aur-like"/>
</dbReference>
<dbReference type="EMBL" id="CAUYUJ010019498">
    <property type="protein sequence ID" value="CAK0891622.1"/>
    <property type="molecule type" value="Genomic_DNA"/>
</dbReference>
<accession>A0ABN9X1K7</accession>
<dbReference type="SUPFAM" id="SSF56112">
    <property type="entry name" value="Protein kinase-like (PK-like)"/>
    <property type="match status" value="1"/>
</dbReference>
<evidence type="ECO:0000256" key="4">
    <source>
        <dbReference type="ARBA" id="ARBA00022777"/>
    </source>
</evidence>
<feature type="non-terminal residue" evidence="9">
    <location>
        <position position="1"/>
    </location>
</feature>
<feature type="non-terminal residue" evidence="9">
    <location>
        <position position="213"/>
    </location>
</feature>
<dbReference type="Pfam" id="PF00069">
    <property type="entry name" value="Pkinase"/>
    <property type="match status" value="1"/>
</dbReference>
<sequence length="213" mass="23313">PGRAPSAGGAARSRRGRPMLALPGVRKRADDSKRSSTSQSALRSGPRNDDRKGLIFLLPSGRLEGGPPPPRCSGDRGPDPHDGEDEDDGLSPINNKATLNRRSMVPRRSGTSLFFKVYELEGNPLGEGGFGCVQKVRLKQSNTLRAVKVMSKSNLSSETAWMEEAKILTSLDHPHICRLFETYDGDDQVFLVMEYVSGKELFDYSHCFAAAHL</sequence>
<evidence type="ECO:0000313" key="9">
    <source>
        <dbReference type="EMBL" id="CAK0891622.1"/>
    </source>
</evidence>
<evidence type="ECO:0000256" key="7">
    <source>
        <dbReference type="SAM" id="MobiDB-lite"/>
    </source>
</evidence>
<reference evidence="9" key="1">
    <citation type="submission" date="2023-10" db="EMBL/GenBank/DDBJ databases">
        <authorList>
            <person name="Chen Y."/>
            <person name="Shah S."/>
            <person name="Dougan E. K."/>
            <person name="Thang M."/>
            <person name="Chan C."/>
        </authorList>
    </citation>
    <scope>NUCLEOTIDE SEQUENCE [LARGE SCALE GENOMIC DNA]</scope>
</reference>
<feature type="binding site" evidence="6">
    <location>
        <position position="148"/>
    </location>
    <ligand>
        <name>ATP</name>
        <dbReference type="ChEBI" id="CHEBI:30616"/>
    </ligand>
</feature>
<dbReference type="PROSITE" id="PS00107">
    <property type="entry name" value="PROTEIN_KINASE_ATP"/>
    <property type="match status" value="1"/>
</dbReference>
<name>A0ABN9X1K7_9DINO</name>
<comment type="caution">
    <text evidence="9">The sequence shown here is derived from an EMBL/GenBank/DDBJ whole genome shotgun (WGS) entry which is preliminary data.</text>
</comment>
<feature type="region of interest" description="Disordered" evidence="7">
    <location>
        <begin position="1"/>
        <end position="97"/>
    </location>
</feature>
<keyword evidence="5 6" id="KW-0067">ATP-binding</keyword>
<protein>
    <recommendedName>
        <fullName evidence="8">Protein kinase domain-containing protein</fullName>
    </recommendedName>
</protein>
<evidence type="ECO:0000256" key="1">
    <source>
        <dbReference type="ARBA" id="ARBA00022527"/>
    </source>
</evidence>